<dbReference type="Pfam" id="PF00622">
    <property type="entry name" value="SPRY"/>
    <property type="match status" value="2"/>
</dbReference>
<dbReference type="CDD" id="cd12885">
    <property type="entry name" value="SPRY_RanBP_like"/>
    <property type="match status" value="2"/>
</dbReference>
<dbReference type="AlphaFoldDB" id="A0A0L0HB81"/>
<evidence type="ECO:0000313" key="3">
    <source>
        <dbReference type="EMBL" id="KNC98840.1"/>
    </source>
</evidence>
<dbReference type="PROSITE" id="PS50188">
    <property type="entry name" value="B302_SPRY"/>
    <property type="match status" value="2"/>
</dbReference>
<dbReference type="InterPro" id="IPR013320">
    <property type="entry name" value="ConA-like_dom_sf"/>
</dbReference>
<sequence length="497" mass="54885">MAPQDLSSLPAELLLAVTEFLDAETYIRLSQTCSLFRYLLFNSPRRWAFGANPDVLLTHSGLDVTFTQNHGPDASDLLYDSVITVLEERNGTVRYNRVYRGLRCRGDRSVVGGMPLCVLPIGWKQRTNPSMAYYEIKVTSTHDGTWRIGLAREGYSSVHPVGILPYSVGYCSEDGSVALGHRDGERFQFAPPWKSGDIVGCGYLVDQGDTLATVFFTLNGFWVGDAPYVITSTPYDYREIWFPVVTSSVGCQVQINLGQEPFAYKLANSMSGATHLATKRLWPRPRCVDATSATSDLVMAPNPLPHPSDPYISAVLPSPYTLHFPDIGSTTARSCFSTKPIPPQFYYELVVLDPGPNFNSFLSFGLATKPYSSFHHIGWDAHSIGYHTDDGRVYHGAFAKGIKYDTDLELAGVQRGTVLGCGYDAGVGSVYFTRDGRFLGTAGEGIWGELYVAVAAIRAWKVEVNFGKRAFVYHPKEEDVGLGQSFPLVHLQHTPRI</sequence>
<organism evidence="3 4">
    <name type="scientific">Spizellomyces punctatus (strain DAOM BR117)</name>
    <dbReference type="NCBI Taxonomy" id="645134"/>
    <lineage>
        <taxon>Eukaryota</taxon>
        <taxon>Fungi</taxon>
        <taxon>Fungi incertae sedis</taxon>
        <taxon>Chytridiomycota</taxon>
        <taxon>Chytridiomycota incertae sedis</taxon>
        <taxon>Chytridiomycetes</taxon>
        <taxon>Spizellomycetales</taxon>
        <taxon>Spizellomycetaceae</taxon>
        <taxon>Spizellomyces</taxon>
    </lineage>
</organism>
<dbReference type="VEuPathDB" id="FungiDB:SPPG_05814"/>
<evidence type="ECO:0000259" key="2">
    <source>
        <dbReference type="PROSITE" id="PS50188"/>
    </source>
</evidence>
<proteinExistence type="predicted"/>
<feature type="domain" description="B30.2/SPRY" evidence="2">
    <location>
        <begin position="71"/>
        <end position="262"/>
    </location>
</feature>
<dbReference type="Gene3D" id="1.20.1280.50">
    <property type="match status" value="1"/>
</dbReference>
<feature type="domain" description="B30.2/SPRY" evidence="2">
    <location>
        <begin position="266"/>
        <end position="471"/>
    </location>
</feature>
<dbReference type="OrthoDB" id="258495at2759"/>
<feature type="domain" description="F-box" evidence="1">
    <location>
        <begin position="3"/>
        <end position="50"/>
    </location>
</feature>
<dbReference type="STRING" id="645134.A0A0L0HB81"/>
<reference evidence="3 4" key="1">
    <citation type="submission" date="2009-08" db="EMBL/GenBank/DDBJ databases">
        <title>The Genome Sequence of Spizellomyces punctatus strain DAOM BR117.</title>
        <authorList>
            <consortium name="The Broad Institute Genome Sequencing Platform"/>
            <person name="Russ C."/>
            <person name="Cuomo C."/>
            <person name="Shea T."/>
            <person name="Young S.K."/>
            <person name="Zeng Q."/>
            <person name="Koehrsen M."/>
            <person name="Haas B."/>
            <person name="Borodovsky M."/>
            <person name="Guigo R."/>
            <person name="Alvarado L."/>
            <person name="Berlin A."/>
            <person name="Bochicchio J."/>
            <person name="Borenstein D."/>
            <person name="Chapman S."/>
            <person name="Chen Z."/>
            <person name="Engels R."/>
            <person name="Freedman E."/>
            <person name="Gellesch M."/>
            <person name="Goldberg J."/>
            <person name="Griggs A."/>
            <person name="Gujja S."/>
            <person name="Heiman D."/>
            <person name="Hepburn T."/>
            <person name="Howarth C."/>
            <person name="Jen D."/>
            <person name="Larson L."/>
            <person name="Lewis B."/>
            <person name="Mehta T."/>
            <person name="Park D."/>
            <person name="Pearson M."/>
            <person name="Roberts A."/>
            <person name="Saif S."/>
            <person name="Shenoy N."/>
            <person name="Sisk P."/>
            <person name="Stolte C."/>
            <person name="Sykes S."/>
            <person name="Thomson T."/>
            <person name="Walk T."/>
            <person name="White J."/>
            <person name="Yandava C."/>
            <person name="Burger G."/>
            <person name="Gray M.W."/>
            <person name="Holland P.W.H."/>
            <person name="King N."/>
            <person name="Lang F.B.F."/>
            <person name="Roger A.J."/>
            <person name="Ruiz-Trillo I."/>
            <person name="Lander E."/>
            <person name="Nusbaum C."/>
        </authorList>
    </citation>
    <scope>NUCLEOTIDE SEQUENCE [LARGE SCALE GENOMIC DNA]</scope>
    <source>
        <strain evidence="3 4">DAOM BR117</strain>
    </source>
</reference>
<dbReference type="PROSITE" id="PS50181">
    <property type="entry name" value="FBOX"/>
    <property type="match status" value="1"/>
</dbReference>
<dbReference type="InterPro" id="IPR003877">
    <property type="entry name" value="SPRY_dom"/>
</dbReference>
<dbReference type="Pfam" id="PF12937">
    <property type="entry name" value="F-box-like"/>
    <property type="match status" value="1"/>
</dbReference>
<evidence type="ECO:0008006" key="5">
    <source>
        <dbReference type="Google" id="ProtNLM"/>
    </source>
</evidence>
<dbReference type="InterPro" id="IPR050618">
    <property type="entry name" value="Ubq-SigPath_Reg"/>
</dbReference>
<evidence type="ECO:0000313" key="4">
    <source>
        <dbReference type="Proteomes" id="UP000053201"/>
    </source>
</evidence>
<dbReference type="PANTHER" id="PTHR12864">
    <property type="entry name" value="RAN BINDING PROTEIN 9-RELATED"/>
    <property type="match status" value="1"/>
</dbReference>
<dbReference type="RefSeq" id="XP_016606880.1">
    <property type="nucleotide sequence ID" value="XM_016754025.1"/>
</dbReference>
<keyword evidence="4" id="KW-1185">Reference proteome</keyword>
<dbReference type="InterPro" id="IPR043136">
    <property type="entry name" value="B30.2/SPRY_sf"/>
</dbReference>
<name>A0A0L0HB81_SPIPD</name>
<evidence type="ECO:0000259" key="1">
    <source>
        <dbReference type="PROSITE" id="PS50181"/>
    </source>
</evidence>
<accession>A0A0L0HB81</accession>
<dbReference type="SUPFAM" id="SSF81383">
    <property type="entry name" value="F-box domain"/>
    <property type="match status" value="1"/>
</dbReference>
<dbReference type="SUPFAM" id="SSF49899">
    <property type="entry name" value="Concanavalin A-like lectins/glucanases"/>
    <property type="match status" value="2"/>
</dbReference>
<gene>
    <name evidence="3" type="ORF">SPPG_05814</name>
</gene>
<dbReference type="InterPro" id="IPR036047">
    <property type="entry name" value="F-box-like_dom_sf"/>
</dbReference>
<dbReference type="InterPro" id="IPR044736">
    <property type="entry name" value="Gid1/RanBPM/SPLA_SPRY"/>
</dbReference>
<dbReference type="SMART" id="SM00449">
    <property type="entry name" value="SPRY"/>
    <property type="match status" value="2"/>
</dbReference>
<dbReference type="InterPro" id="IPR001870">
    <property type="entry name" value="B30.2/SPRY"/>
</dbReference>
<dbReference type="Proteomes" id="UP000053201">
    <property type="component" value="Unassembled WGS sequence"/>
</dbReference>
<protein>
    <recommendedName>
        <fullName evidence="5">B30.2/SPRY domain-containing protein</fullName>
    </recommendedName>
</protein>
<dbReference type="Gene3D" id="2.60.120.920">
    <property type="match status" value="2"/>
</dbReference>
<dbReference type="EMBL" id="KQ257459">
    <property type="protein sequence ID" value="KNC98840.1"/>
    <property type="molecule type" value="Genomic_DNA"/>
</dbReference>
<dbReference type="InterPro" id="IPR001810">
    <property type="entry name" value="F-box_dom"/>
</dbReference>
<dbReference type="InParanoid" id="A0A0L0HB81"/>
<dbReference type="eggNOG" id="KOG1477">
    <property type="taxonomic scope" value="Eukaryota"/>
</dbReference>
<dbReference type="GeneID" id="27689166"/>